<organism evidence="1 2">
    <name type="scientific">Platanthera zijinensis</name>
    <dbReference type="NCBI Taxonomy" id="2320716"/>
    <lineage>
        <taxon>Eukaryota</taxon>
        <taxon>Viridiplantae</taxon>
        <taxon>Streptophyta</taxon>
        <taxon>Embryophyta</taxon>
        <taxon>Tracheophyta</taxon>
        <taxon>Spermatophyta</taxon>
        <taxon>Magnoliopsida</taxon>
        <taxon>Liliopsida</taxon>
        <taxon>Asparagales</taxon>
        <taxon>Orchidaceae</taxon>
        <taxon>Orchidoideae</taxon>
        <taxon>Orchideae</taxon>
        <taxon>Orchidinae</taxon>
        <taxon>Platanthera</taxon>
    </lineage>
</organism>
<accession>A0AAP0GBS1</accession>
<name>A0AAP0GBS1_9ASPA</name>
<dbReference type="Proteomes" id="UP001418222">
    <property type="component" value="Unassembled WGS sequence"/>
</dbReference>
<evidence type="ECO:0000313" key="2">
    <source>
        <dbReference type="Proteomes" id="UP001418222"/>
    </source>
</evidence>
<keyword evidence="2" id="KW-1185">Reference proteome</keyword>
<protein>
    <submittedName>
        <fullName evidence="1">Uncharacterized protein</fullName>
    </submittedName>
</protein>
<dbReference type="AlphaFoldDB" id="A0AAP0GBS1"/>
<reference evidence="1 2" key="1">
    <citation type="journal article" date="2022" name="Nat. Plants">
        <title>Genomes of leafy and leafless Platanthera orchids illuminate the evolution of mycoheterotrophy.</title>
        <authorList>
            <person name="Li M.H."/>
            <person name="Liu K.W."/>
            <person name="Li Z."/>
            <person name="Lu H.C."/>
            <person name="Ye Q.L."/>
            <person name="Zhang D."/>
            <person name="Wang J.Y."/>
            <person name="Li Y.F."/>
            <person name="Zhong Z.M."/>
            <person name="Liu X."/>
            <person name="Yu X."/>
            <person name="Liu D.K."/>
            <person name="Tu X.D."/>
            <person name="Liu B."/>
            <person name="Hao Y."/>
            <person name="Liao X.Y."/>
            <person name="Jiang Y.T."/>
            <person name="Sun W.H."/>
            <person name="Chen J."/>
            <person name="Chen Y.Q."/>
            <person name="Ai Y."/>
            <person name="Zhai J.W."/>
            <person name="Wu S.S."/>
            <person name="Zhou Z."/>
            <person name="Hsiao Y.Y."/>
            <person name="Wu W.L."/>
            <person name="Chen Y.Y."/>
            <person name="Lin Y.F."/>
            <person name="Hsu J.L."/>
            <person name="Li C.Y."/>
            <person name="Wang Z.W."/>
            <person name="Zhao X."/>
            <person name="Zhong W.Y."/>
            <person name="Ma X.K."/>
            <person name="Ma L."/>
            <person name="Huang J."/>
            <person name="Chen G.Z."/>
            <person name="Huang M.Z."/>
            <person name="Huang L."/>
            <person name="Peng D.H."/>
            <person name="Luo Y.B."/>
            <person name="Zou S.Q."/>
            <person name="Chen S.P."/>
            <person name="Lan S."/>
            <person name="Tsai W.C."/>
            <person name="Van de Peer Y."/>
            <person name="Liu Z.J."/>
        </authorList>
    </citation>
    <scope>NUCLEOTIDE SEQUENCE [LARGE SCALE GENOMIC DNA]</scope>
    <source>
        <strain evidence="1">Lor287</strain>
    </source>
</reference>
<dbReference type="EMBL" id="JBBWWQ010000003">
    <property type="protein sequence ID" value="KAK8950665.1"/>
    <property type="molecule type" value="Genomic_DNA"/>
</dbReference>
<gene>
    <name evidence="1" type="ORF">KSP39_PZI004056</name>
</gene>
<proteinExistence type="predicted"/>
<evidence type="ECO:0000313" key="1">
    <source>
        <dbReference type="EMBL" id="KAK8950665.1"/>
    </source>
</evidence>
<comment type="caution">
    <text evidence="1">The sequence shown here is derived from an EMBL/GenBank/DDBJ whole genome shotgun (WGS) entry which is preliminary data.</text>
</comment>
<sequence>MLIDVTSGVLHTWVVPGPLYPGLHYPPKLKRKDLAMSRGQSSCCSSHRLVTGSGLALTTGDPHWRSSKMFHSNIDRSWFDMVYALLVPGRVIFSICSTLSGPTFGLVFYSYTINGGLPDICCNVSNSMLLLLLSLNKS</sequence>